<proteinExistence type="predicted"/>
<gene>
    <name evidence="4" type="ORF">FMUND_15078</name>
</gene>
<reference evidence="4 5" key="1">
    <citation type="submission" date="2020-05" db="EMBL/GenBank/DDBJ databases">
        <title>Identification and distribution of gene clusters putatively required for synthesis of sphingolipid metabolism inhibitors in phylogenetically diverse species of the filamentous fungus Fusarium.</title>
        <authorList>
            <person name="Kim H.-S."/>
            <person name="Busman M."/>
            <person name="Brown D.W."/>
            <person name="Divon H."/>
            <person name="Uhlig S."/>
            <person name="Proctor R.H."/>
        </authorList>
    </citation>
    <scope>NUCLEOTIDE SEQUENCE [LARGE SCALE GENOMIC DNA]</scope>
    <source>
        <strain evidence="4 5">NRRL 66235</strain>
    </source>
</reference>
<dbReference type="InterPro" id="IPR001138">
    <property type="entry name" value="Zn2Cys6_DnaBD"/>
</dbReference>
<keyword evidence="5" id="KW-1185">Reference proteome</keyword>
<name>A0A8H6CZY6_9HYPO</name>
<evidence type="ECO:0000256" key="2">
    <source>
        <dbReference type="SAM" id="MobiDB-lite"/>
    </source>
</evidence>
<dbReference type="PANTHER" id="PTHR47784:SF5">
    <property type="entry name" value="STEROL UPTAKE CONTROL PROTEIN 2"/>
    <property type="match status" value="1"/>
</dbReference>
<sequence>MLPSQRLKKKPHQKSKNGCVNCRQRKVKVGHLVRSYIPILSIRMQCDEARPRCANCNRFDLGCRYQNIRQNIAALPAEADSEPTPVAPARRKRGRPRKDWTQGLAPESEHALLPSDAELNMTQVELLHQFITCTGPNLGGSDDPNHPIVQFWSRNATLLAIPHPYLLRLCLSLSAYHLAFLASETEPNKARYATLARHHFSVGLTQANEALSAIDTSTCASLYVSTILVCFCSFAAGPSGPDDLFVCSAGGTSSHKWLPLAHGARLLRELYDESVLFSGLTAPLGSNSALPSDPRPTCICEGFVRVDWIDPVAGLRNLVMSASTPSNNVYVRSLHTLADVYEATFGDDQGCVKTPLHNKVVLIWLYLMEDDFIAFLQGKEAMALLLLAYYAPLIKTMKRSWFLHGWAEHIIRVSKMYITDDYAHFLQWPAEAVRSI</sequence>
<evidence type="ECO:0000313" key="5">
    <source>
        <dbReference type="Proteomes" id="UP000544331"/>
    </source>
</evidence>
<dbReference type="InterPro" id="IPR036864">
    <property type="entry name" value="Zn2-C6_fun-type_DNA-bd_sf"/>
</dbReference>
<dbReference type="AlphaFoldDB" id="A0A8H6CZY6"/>
<dbReference type="InterPro" id="IPR021858">
    <property type="entry name" value="Fun_TF"/>
</dbReference>
<accession>A0A8H6CZY6</accession>
<evidence type="ECO:0000313" key="4">
    <source>
        <dbReference type="EMBL" id="KAF5698489.1"/>
    </source>
</evidence>
<dbReference type="GO" id="GO:0001228">
    <property type="term" value="F:DNA-binding transcription activator activity, RNA polymerase II-specific"/>
    <property type="evidence" value="ECO:0007669"/>
    <property type="project" value="TreeGrafter"/>
</dbReference>
<dbReference type="Pfam" id="PF11951">
    <property type="entry name" value="Fungal_trans_2"/>
    <property type="match status" value="1"/>
</dbReference>
<dbReference type="EMBL" id="JAAOAN010000899">
    <property type="protein sequence ID" value="KAF5698489.1"/>
    <property type="molecule type" value="Genomic_DNA"/>
</dbReference>
<dbReference type="Gene3D" id="4.10.240.10">
    <property type="entry name" value="Zn(2)-C6 fungal-type DNA-binding domain"/>
    <property type="match status" value="1"/>
</dbReference>
<dbReference type="SMART" id="SM00066">
    <property type="entry name" value="GAL4"/>
    <property type="match status" value="1"/>
</dbReference>
<dbReference type="PANTHER" id="PTHR47784">
    <property type="entry name" value="STEROL UPTAKE CONTROL PROTEIN 2"/>
    <property type="match status" value="1"/>
</dbReference>
<dbReference type="Proteomes" id="UP000544331">
    <property type="component" value="Unassembled WGS sequence"/>
</dbReference>
<organism evidence="4 5">
    <name type="scientific">Fusarium mundagurra</name>
    <dbReference type="NCBI Taxonomy" id="1567541"/>
    <lineage>
        <taxon>Eukaryota</taxon>
        <taxon>Fungi</taxon>
        <taxon>Dikarya</taxon>
        <taxon>Ascomycota</taxon>
        <taxon>Pezizomycotina</taxon>
        <taxon>Sordariomycetes</taxon>
        <taxon>Hypocreomycetidae</taxon>
        <taxon>Hypocreales</taxon>
        <taxon>Nectriaceae</taxon>
        <taxon>Fusarium</taxon>
        <taxon>Fusarium fujikuroi species complex</taxon>
    </lineage>
</organism>
<dbReference type="OrthoDB" id="416217at2759"/>
<dbReference type="GO" id="GO:0008270">
    <property type="term" value="F:zinc ion binding"/>
    <property type="evidence" value="ECO:0007669"/>
    <property type="project" value="InterPro"/>
</dbReference>
<evidence type="ECO:0000256" key="1">
    <source>
        <dbReference type="ARBA" id="ARBA00023242"/>
    </source>
</evidence>
<comment type="caution">
    <text evidence="4">The sequence shown here is derived from an EMBL/GenBank/DDBJ whole genome shotgun (WGS) entry which is preliminary data.</text>
</comment>
<dbReference type="CDD" id="cd00067">
    <property type="entry name" value="GAL4"/>
    <property type="match status" value="1"/>
</dbReference>
<evidence type="ECO:0000259" key="3">
    <source>
        <dbReference type="SMART" id="SM00066"/>
    </source>
</evidence>
<dbReference type="SUPFAM" id="SSF57701">
    <property type="entry name" value="Zn2/Cys6 DNA-binding domain"/>
    <property type="match status" value="1"/>
</dbReference>
<feature type="region of interest" description="Disordered" evidence="2">
    <location>
        <begin position="77"/>
        <end position="101"/>
    </location>
</feature>
<feature type="domain" description="Zn(2)-C6 fungal-type" evidence="3">
    <location>
        <begin position="13"/>
        <end position="74"/>
    </location>
</feature>
<keyword evidence="1" id="KW-0539">Nucleus</keyword>
<dbReference type="InterPro" id="IPR053157">
    <property type="entry name" value="Sterol_Uptake_Regulator"/>
</dbReference>
<protein>
    <submittedName>
        <fullName evidence="4">6-hydroxy-D-nicotine oxidase</fullName>
    </submittedName>
</protein>